<feature type="region of interest" description="Disordered" evidence="4">
    <location>
        <begin position="1013"/>
        <end position="1112"/>
    </location>
</feature>
<dbReference type="InterPro" id="IPR011993">
    <property type="entry name" value="PH-like_dom_sf"/>
</dbReference>
<feature type="compositionally biased region" description="Low complexity" evidence="4">
    <location>
        <begin position="356"/>
        <end position="375"/>
    </location>
</feature>
<keyword evidence="1" id="KW-0132">Cell division</keyword>
<evidence type="ECO:0000313" key="6">
    <source>
        <dbReference type="EMBL" id="KAA6414023.1"/>
    </source>
</evidence>
<dbReference type="Pfam" id="PF08174">
    <property type="entry name" value="Anillin"/>
    <property type="match status" value="1"/>
</dbReference>
<dbReference type="GO" id="GO:0051301">
    <property type="term" value="P:cell division"/>
    <property type="evidence" value="ECO:0007669"/>
    <property type="project" value="UniProtKB-KW"/>
</dbReference>
<feature type="compositionally biased region" description="Acidic residues" evidence="4">
    <location>
        <begin position="1099"/>
        <end position="1112"/>
    </location>
</feature>
<evidence type="ECO:0000256" key="2">
    <source>
        <dbReference type="ARBA" id="ARBA00023306"/>
    </source>
</evidence>
<gene>
    <name evidence="6" type="ORF">FRX48_02385</name>
</gene>
<dbReference type="EMBL" id="VXIT01000003">
    <property type="protein sequence ID" value="KAA6414023.1"/>
    <property type="molecule type" value="Genomic_DNA"/>
</dbReference>
<evidence type="ECO:0000313" key="7">
    <source>
        <dbReference type="Proteomes" id="UP000324767"/>
    </source>
</evidence>
<feature type="coiled-coil region" evidence="3">
    <location>
        <begin position="1221"/>
        <end position="1251"/>
    </location>
</feature>
<dbReference type="SUPFAM" id="SSF50729">
    <property type="entry name" value="PH domain-like"/>
    <property type="match status" value="1"/>
</dbReference>
<proteinExistence type="predicted"/>
<feature type="compositionally biased region" description="Polar residues" evidence="4">
    <location>
        <begin position="192"/>
        <end position="201"/>
    </location>
</feature>
<feature type="region of interest" description="Disordered" evidence="4">
    <location>
        <begin position="526"/>
        <end position="569"/>
    </location>
</feature>
<feature type="region of interest" description="Disordered" evidence="4">
    <location>
        <begin position="1186"/>
        <end position="1210"/>
    </location>
</feature>
<keyword evidence="2" id="KW-0131">Cell cycle</keyword>
<dbReference type="PANTHER" id="PTHR36100">
    <property type="entry name" value="BUD SITE SELECTION PROTEIN 4"/>
    <property type="match status" value="1"/>
</dbReference>
<dbReference type="PANTHER" id="PTHR36100:SF1">
    <property type="entry name" value="BUD SITE SELECTION PROTEIN 4"/>
    <property type="match status" value="1"/>
</dbReference>
<keyword evidence="3" id="KW-0175">Coiled coil</keyword>
<dbReference type="SMART" id="SM00233">
    <property type="entry name" value="PH"/>
    <property type="match status" value="1"/>
</dbReference>
<feature type="compositionally biased region" description="Low complexity" evidence="4">
    <location>
        <begin position="56"/>
        <end position="72"/>
    </location>
</feature>
<feature type="domain" description="PH" evidence="5">
    <location>
        <begin position="1369"/>
        <end position="1490"/>
    </location>
</feature>
<feature type="region of interest" description="Disordered" evidence="4">
    <location>
        <begin position="457"/>
        <end position="495"/>
    </location>
</feature>
<feature type="compositionally biased region" description="Low complexity" evidence="4">
    <location>
        <begin position="1013"/>
        <end position="1024"/>
    </location>
</feature>
<feature type="region of interest" description="Disordered" evidence="4">
    <location>
        <begin position="652"/>
        <end position="684"/>
    </location>
</feature>
<dbReference type="InterPro" id="IPR001849">
    <property type="entry name" value="PH_domain"/>
</dbReference>
<feature type="compositionally biased region" description="Basic and acidic residues" evidence="4">
    <location>
        <begin position="468"/>
        <end position="479"/>
    </location>
</feature>
<dbReference type="InterPro" id="IPR012966">
    <property type="entry name" value="AHD"/>
</dbReference>
<feature type="compositionally biased region" description="Polar residues" evidence="4">
    <location>
        <begin position="1037"/>
        <end position="1055"/>
    </location>
</feature>
<feature type="compositionally biased region" description="Basic and acidic residues" evidence="4">
    <location>
        <begin position="814"/>
        <end position="831"/>
    </location>
</feature>
<dbReference type="Pfam" id="PF00169">
    <property type="entry name" value="PH"/>
    <property type="match status" value="1"/>
</dbReference>
<evidence type="ECO:0000256" key="4">
    <source>
        <dbReference type="SAM" id="MobiDB-lite"/>
    </source>
</evidence>
<dbReference type="GO" id="GO:0005525">
    <property type="term" value="F:GTP binding"/>
    <property type="evidence" value="ECO:0007669"/>
    <property type="project" value="TreeGrafter"/>
</dbReference>
<feature type="compositionally biased region" description="Polar residues" evidence="4">
    <location>
        <begin position="173"/>
        <end position="186"/>
    </location>
</feature>
<name>A0A5M8PWH3_9LECA</name>
<reference evidence="6 7" key="1">
    <citation type="submission" date="2019-09" db="EMBL/GenBank/DDBJ databases">
        <title>The hologenome of the rock-dwelling lichen Lasallia pustulata.</title>
        <authorList>
            <person name="Greshake Tzovaras B."/>
            <person name="Segers F."/>
            <person name="Bicker A."/>
            <person name="Dal Grande F."/>
            <person name="Otte J."/>
            <person name="Hankeln T."/>
            <person name="Schmitt I."/>
            <person name="Ebersberger I."/>
        </authorList>
    </citation>
    <scope>NUCLEOTIDE SEQUENCE [LARGE SCALE GENOMIC DNA]</scope>
    <source>
        <strain evidence="6">A1-1</strain>
    </source>
</reference>
<accession>A0A5M8PWH3</accession>
<evidence type="ECO:0000256" key="3">
    <source>
        <dbReference type="SAM" id="Coils"/>
    </source>
</evidence>
<evidence type="ECO:0000259" key="5">
    <source>
        <dbReference type="PROSITE" id="PS50003"/>
    </source>
</evidence>
<dbReference type="InterPro" id="IPR052007">
    <property type="entry name" value="Bud4"/>
</dbReference>
<dbReference type="Proteomes" id="UP000324767">
    <property type="component" value="Unassembled WGS sequence"/>
</dbReference>
<protein>
    <submittedName>
        <fullName evidence="6">Gtp binding</fullName>
    </submittedName>
</protein>
<dbReference type="Gene3D" id="2.30.29.30">
    <property type="entry name" value="Pleckstrin-homology domain (PH domain)/Phosphotyrosine-binding domain (PTB)"/>
    <property type="match status" value="1"/>
</dbReference>
<evidence type="ECO:0000256" key="1">
    <source>
        <dbReference type="ARBA" id="ARBA00022618"/>
    </source>
</evidence>
<dbReference type="FunFam" id="2.30.29.30:FF:000311">
    <property type="entry name" value="GTP binding protein (Bud4)"/>
    <property type="match status" value="1"/>
</dbReference>
<sequence length="1571" mass="173144">MPSQAIQPLRIQKNIPSKSPNKANGAPVQRPLTELSPMERRRNSPSFVQSSKLNYSRDPSPFDSSPFSSTSPHLYWQSRDPASPSRLSTENRSSLEQRDSSPSSTKRSSIENLKRASRVKNSNMFAREHMQEYDPTSSPVVERPLATGRPLSVQVQGNAYGGRGIDGFRQENKQPVSQISIYSPAQSRARVNITSEPQKSPSKGRVSPTKSSLSSRSRYAQAQAFDPENGVWSEDEDEIAERKLPLGKGLHNHAKSVTFDAAPPQINEYEMTTPVPSSIASGSRDGSYESADADEDESFERGSSAEQDDSFDDCLEDTDKTPVVLPEDWRFMSPGLANDNLAARVEDPFEGPESSPAPTAMPTTTMTARASPTRTDSTASNGERRPLPPLPGLGMPSLARPRSNSNTGLSATAERVSGAHRSYHLPPRPASISKSEIQGMGGCSMTLEERLRLMMIQDDESSKTASAEQREERLERVESSDQGAGCDDSKDDDSFGIKIHEDNVEEDVVGDLGDYQLPPRISRESILRKVKGQRSQGDFADSDLSSLGPSPSPDRNPLSDIDPDVPIPSLEGRLCQLSLEDMEASVVIKQEEDASESEVDVYSIPDLYSQQMQFESHLIANEVQEALGAEGTRIANGRDDDDESHYSTDLKADEYQEPQSHSATEDEGPPTPKAPSPESMGQTELATKIARRMSLPQFASMLGEEDFGFGMEQFMTPSPPLTQEPFKTDIQHEAPQMQHTAYRPMTPEEQQAPHRPMTPEEQQAPHRPVTPEEQQAPHRPVTPEEQQAPLRPVTPEEQLLPPRFPGYGNDSEDEPKTPDSVIRHSLPDSRLPESPGVPEPIATIKAPGGRLKTRPSITPADIHAMAASRQQVSGQGIAPVRERHCNRRSVYLDAGEFEENSISSNNVDREVTNGDPSKQLKRRSSLVQLDIPVSGLEGGLSLGLDKEFDRVMESQKVVFALPPENLDCSPRSPGCAEYMAGQGFRPISERIANRPIRSQKGYLMRQNTKVVVARSASDESASDVVDSHGPRARGTRSAGNSPRKASQAQTWTTEPWNGKIRRKSIRQSGGSPQKRAPSGPVPPLPGQHSNVTSDLGNVNEDEAMSGFDESEDGAERGRLFVKVVGVKDLDLPLPRAERSYFALTLDNGLHCVTTAWLELGKNAPIGQEFELVVLNDLEFQLTLQTKLEEPKPQPPVIPESPTKSVKSSKASAFSRVFASPKKRKELELRQQEEAQRLARQKQQEAQASRRAAQPTAWDLLNRLVAKDGSFARSYVCLKDHENSAYGRPYTVDVPCFNEWAIETVQTASSVKSKRDTAGGNVQRKAPYRIGRLELQLLFVPKPKGAKDEDMPKSMNACIRELEEARVASTKTWEGHLSQQGGDCPYWRRRFFKLEGSKLTAFHESTRQPRANINLGKASKLIDDKTSLMQAETTSKGRSRRKSAFAEEEEGYMFVEEGFRLRFANGETIDFYADSAAEKDGWMKVLADVVGKDLAFGKAKAWTDLVLAKQRAASAKSSKAEQGTKAPPMRSAPPTPSRKSIQKQQANLAPPENSAKHQSGRANHPQARSLLF</sequence>
<feature type="compositionally biased region" description="Low complexity" evidence="4">
    <location>
        <begin position="205"/>
        <end position="218"/>
    </location>
</feature>
<feature type="region of interest" description="Disordered" evidence="4">
    <location>
        <begin position="747"/>
        <end position="854"/>
    </location>
</feature>
<dbReference type="OrthoDB" id="2123378at2759"/>
<feature type="compositionally biased region" description="Acidic residues" evidence="4">
    <location>
        <begin position="306"/>
        <end position="316"/>
    </location>
</feature>
<feature type="compositionally biased region" description="Polar residues" evidence="4">
    <location>
        <begin position="1087"/>
        <end position="1096"/>
    </location>
</feature>
<feature type="compositionally biased region" description="Polar residues" evidence="4">
    <location>
        <begin position="1536"/>
        <end position="1546"/>
    </location>
</feature>
<dbReference type="CDD" id="cd13278">
    <property type="entry name" value="PH_Bud4"/>
    <property type="match status" value="1"/>
</dbReference>
<organism evidence="6 7">
    <name type="scientific">Lasallia pustulata</name>
    <dbReference type="NCBI Taxonomy" id="136370"/>
    <lineage>
        <taxon>Eukaryota</taxon>
        <taxon>Fungi</taxon>
        <taxon>Dikarya</taxon>
        <taxon>Ascomycota</taxon>
        <taxon>Pezizomycotina</taxon>
        <taxon>Lecanoromycetes</taxon>
        <taxon>OSLEUM clade</taxon>
        <taxon>Umbilicariomycetidae</taxon>
        <taxon>Umbilicariales</taxon>
        <taxon>Umbilicariaceae</taxon>
        <taxon>Lasallia</taxon>
    </lineage>
</organism>
<comment type="caution">
    <text evidence="6">The sequence shown here is derived from an EMBL/GenBank/DDBJ whole genome shotgun (WGS) entry which is preliminary data.</text>
</comment>
<dbReference type="PROSITE" id="PS50003">
    <property type="entry name" value="PH_DOMAIN"/>
    <property type="match status" value="1"/>
</dbReference>
<feature type="compositionally biased region" description="Polar residues" evidence="4">
    <location>
        <begin position="44"/>
        <end position="54"/>
    </location>
</feature>
<feature type="region of interest" description="Disordered" evidence="4">
    <location>
        <begin position="1513"/>
        <end position="1571"/>
    </location>
</feature>
<feature type="region of interest" description="Disordered" evidence="4">
    <location>
        <begin position="1"/>
        <end position="437"/>
    </location>
</feature>